<feature type="region of interest" description="Disordered" evidence="2">
    <location>
        <begin position="265"/>
        <end position="329"/>
    </location>
</feature>
<organism evidence="3 4">
    <name type="scientific">Patella caerulea</name>
    <name type="common">Rayed Mediterranean limpet</name>
    <dbReference type="NCBI Taxonomy" id="87958"/>
    <lineage>
        <taxon>Eukaryota</taxon>
        <taxon>Metazoa</taxon>
        <taxon>Spiralia</taxon>
        <taxon>Lophotrochozoa</taxon>
        <taxon>Mollusca</taxon>
        <taxon>Gastropoda</taxon>
        <taxon>Patellogastropoda</taxon>
        <taxon>Patelloidea</taxon>
        <taxon>Patellidae</taxon>
        <taxon>Patella</taxon>
    </lineage>
</organism>
<dbReference type="InterPro" id="IPR033349">
    <property type="entry name" value="ATRIP"/>
</dbReference>
<name>A0AAN8PEK4_PATCE</name>
<evidence type="ECO:0000256" key="2">
    <source>
        <dbReference type="SAM" id="MobiDB-lite"/>
    </source>
</evidence>
<proteinExistence type="predicted"/>
<dbReference type="PANTHER" id="PTHR28594:SF1">
    <property type="entry name" value="ATR-INTERACTING PROTEIN"/>
    <property type="match status" value="1"/>
</dbReference>
<feature type="coiled-coil region" evidence="1">
    <location>
        <begin position="154"/>
        <end position="259"/>
    </location>
</feature>
<feature type="compositionally biased region" description="Low complexity" evidence="2">
    <location>
        <begin position="265"/>
        <end position="282"/>
    </location>
</feature>
<sequence length="851" mass="95143">MSFRQPYSSKRKNEGASTSGGQGSNQPADKRQRIQEKEDDWDEDDWDEFSQADMRDIDLMSSQALAETSKPVEQQPFVAPRSTLSLKKSTSSSLSSNGTDTAYPSSNESIRKYASSSASLSSSSSSNGQSSYRLSHSASLTGSYPRMAPGTEISDALRNELDKWKTDCERITEEKKSIENDLYIKDGEIKNLRSKLRQKDTELNNIRTENTAKVAEQKQLQGDKEKHLKLTNEKLETRLQFKEKEHLELEEKYRFLEHRLQLLSTSSPKKSSISPSKTRSPLVSKPPSIVVSPRPVKGQFPTGDSFRSDERPETSTPKPSSSATEETTIIREVGTEMSRRCVLNTNFSSGEVNGPRLVARLLDHNCNAAGEITDRGIVGLLHTPSVSSNLQSLHFDRDQSNLLLSPIKSRKMSGAHEQPKDIKPIVDKEHYNLAIHGLQTLLDSIDSIETESMTDITNTAAVLILPLLTDYFTHYISMLSSNQETNGLTSPTNSGSLKSSSCESSIESLTSSLGLLLKDGAMYAQNMEMLTSASLITLRHLVIYSAAVRETLYPKFDIVKKDKKTKSRSQKPLSEVESSGMETDVMSGSLFTSVSLSSTVQQQLQSSNLLNNIVKLATPSIENPIYNTSIVNLALDVLISFSRKTTTSQLDNLVPLTSVLSNCLQCDNHPVIVISAIDLFSCLSQSEKIRSSLTIQTVSCPLTSIYMLANKPFENATEEERRQIHIKIIMCMLNFTSCRNGVNQLVETICSCAQEFVRSMVLVIHKVMEDYLVHKDNCVISVLKQGLKLLHTIWFYDGDLLDKSYHYVNLIYSLYSIFKINTEQYENELCMLRQLEGNEEEEEEESMEADD</sequence>
<feature type="compositionally biased region" description="Low complexity" evidence="2">
    <location>
        <begin position="82"/>
        <end position="96"/>
    </location>
</feature>
<dbReference type="GO" id="GO:0000077">
    <property type="term" value="P:DNA damage checkpoint signaling"/>
    <property type="evidence" value="ECO:0007669"/>
    <property type="project" value="InterPro"/>
</dbReference>
<keyword evidence="1" id="KW-0175">Coiled coil</keyword>
<evidence type="ECO:0000313" key="3">
    <source>
        <dbReference type="EMBL" id="KAK6177177.1"/>
    </source>
</evidence>
<reference evidence="3 4" key="1">
    <citation type="submission" date="2024-01" db="EMBL/GenBank/DDBJ databases">
        <title>The genome of the rayed Mediterranean limpet Patella caerulea (Linnaeus, 1758).</title>
        <authorList>
            <person name="Anh-Thu Weber A."/>
            <person name="Halstead-Nussloch G."/>
        </authorList>
    </citation>
    <scope>NUCLEOTIDE SEQUENCE [LARGE SCALE GENOMIC DNA]</scope>
    <source>
        <strain evidence="3">AATW-2023a</strain>
        <tissue evidence="3">Whole specimen</tissue>
    </source>
</reference>
<feature type="compositionally biased region" description="Acidic residues" evidence="2">
    <location>
        <begin position="37"/>
        <end position="50"/>
    </location>
</feature>
<keyword evidence="4" id="KW-1185">Reference proteome</keyword>
<evidence type="ECO:0000313" key="4">
    <source>
        <dbReference type="Proteomes" id="UP001347796"/>
    </source>
</evidence>
<gene>
    <name evidence="3" type="ORF">SNE40_015333</name>
</gene>
<comment type="caution">
    <text evidence="3">The sequence shown here is derived from an EMBL/GenBank/DDBJ whole genome shotgun (WGS) entry which is preliminary data.</text>
</comment>
<dbReference type="EMBL" id="JAZGQO010000010">
    <property type="protein sequence ID" value="KAK6177177.1"/>
    <property type="molecule type" value="Genomic_DNA"/>
</dbReference>
<feature type="compositionally biased region" description="Polar residues" evidence="2">
    <location>
        <begin position="314"/>
        <end position="327"/>
    </location>
</feature>
<dbReference type="Proteomes" id="UP001347796">
    <property type="component" value="Unassembled WGS sequence"/>
</dbReference>
<dbReference type="GO" id="GO:0006281">
    <property type="term" value="P:DNA repair"/>
    <property type="evidence" value="ECO:0007669"/>
    <property type="project" value="TreeGrafter"/>
</dbReference>
<evidence type="ECO:0008006" key="5">
    <source>
        <dbReference type="Google" id="ProtNLM"/>
    </source>
</evidence>
<evidence type="ECO:0000256" key="1">
    <source>
        <dbReference type="SAM" id="Coils"/>
    </source>
</evidence>
<accession>A0AAN8PEK4</accession>
<feature type="compositionally biased region" description="Polar residues" evidence="2">
    <location>
        <begin position="97"/>
        <end position="107"/>
    </location>
</feature>
<protein>
    <recommendedName>
        <fullName evidence="5">ATR-interacting protein</fullName>
    </recommendedName>
</protein>
<feature type="region of interest" description="Disordered" evidence="2">
    <location>
        <begin position="1"/>
        <end position="107"/>
    </location>
</feature>
<dbReference type="AlphaFoldDB" id="A0AAN8PEK4"/>
<dbReference type="PANTHER" id="PTHR28594">
    <property type="entry name" value="ATR-INTERACTING PROTEIN"/>
    <property type="match status" value="1"/>
</dbReference>